<keyword evidence="1" id="KW-0812">Transmembrane</keyword>
<organism evidence="2 3">
    <name type="scientific">Paractinoplanes aksuensis</name>
    <dbReference type="NCBI Taxonomy" id="2939490"/>
    <lineage>
        <taxon>Bacteria</taxon>
        <taxon>Bacillati</taxon>
        <taxon>Actinomycetota</taxon>
        <taxon>Actinomycetes</taxon>
        <taxon>Micromonosporales</taxon>
        <taxon>Micromonosporaceae</taxon>
        <taxon>Paractinoplanes</taxon>
    </lineage>
</organism>
<gene>
    <name evidence="2" type="ORF">M1L60_09225</name>
</gene>
<feature type="transmembrane region" description="Helical" evidence="1">
    <location>
        <begin position="162"/>
        <end position="182"/>
    </location>
</feature>
<name>A0ABT1DL74_9ACTN</name>
<feature type="transmembrane region" description="Helical" evidence="1">
    <location>
        <begin position="285"/>
        <end position="303"/>
    </location>
</feature>
<protein>
    <submittedName>
        <fullName evidence="2">Uncharacterized protein</fullName>
    </submittedName>
</protein>
<accession>A0ABT1DL74</accession>
<feature type="transmembrane region" description="Helical" evidence="1">
    <location>
        <begin position="254"/>
        <end position="273"/>
    </location>
</feature>
<dbReference type="EMBL" id="JAMYJR010000009">
    <property type="protein sequence ID" value="MCO8270775.1"/>
    <property type="molecule type" value="Genomic_DNA"/>
</dbReference>
<reference evidence="2 3" key="1">
    <citation type="submission" date="2022-06" db="EMBL/GenBank/DDBJ databases">
        <title>New Species of the Genus Actinoplanes, ActinopZanes ferrugineus.</title>
        <authorList>
            <person name="Ding P."/>
        </authorList>
    </citation>
    <scope>NUCLEOTIDE SEQUENCE [LARGE SCALE GENOMIC DNA]</scope>
    <source>
        <strain evidence="2 3">TRM88003</strain>
    </source>
</reference>
<evidence type="ECO:0000313" key="2">
    <source>
        <dbReference type="EMBL" id="MCO8270775.1"/>
    </source>
</evidence>
<comment type="caution">
    <text evidence="2">The sequence shown here is derived from an EMBL/GenBank/DDBJ whole genome shotgun (WGS) entry which is preliminary data.</text>
</comment>
<sequence length="332" mass="35372">MSITAERLPTILNADPGHRTHATEHHRIAQLMDRCDRLERTSEGHEELAKLRRIRQDLALAQAALDRRRSPCDRWNGRPLADVYPCIHAADAELVTLTPPAELRAIAVHVLAHTERYLPRLDQRRIEAEKQGPDRHVLADALRAAYAAGDQAHKQLLTLRNVVLIVFMVLTGGAGFTAAAGACFPEALSLCFQPDSLPVACPAGGTQAQPADIFMVQGFGAFGAVLSMAFPLRYQGPSGMSYAHMTPLLAVLKLPLGALTAVAGILLIHGGFVPGLSDLDQPAQIAAWALFFGATQQVVSRLFDSQAGRLEGRALPGTVAGVSGGARVGAGG</sequence>
<evidence type="ECO:0000256" key="1">
    <source>
        <dbReference type="SAM" id="Phobius"/>
    </source>
</evidence>
<keyword evidence="1" id="KW-0472">Membrane</keyword>
<keyword evidence="1" id="KW-1133">Transmembrane helix</keyword>
<dbReference type="Proteomes" id="UP001523369">
    <property type="component" value="Unassembled WGS sequence"/>
</dbReference>
<keyword evidence="3" id="KW-1185">Reference proteome</keyword>
<dbReference type="RefSeq" id="WP_253236908.1">
    <property type="nucleotide sequence ID" value="NZ_JAMYJR010000009.1"/>
</dbReference>
<feature type="transmembrane region" description="Helical" evidence="1">
    <location>
        <begin position="213"/>
        <end position="234"/>
    </location>
</feature>
<evidence type="ECO:0000313" key="3">
    <source>
        <dbReference type="Proteomes" id="UP001523369"/>
    </source>
</evidence>
<proteinExistence type="predicted"/>